<protein>
    <submittedName>
        <fullName evidence="4">Flavodoxin family protein</fullName>
    </submittedName>
</protein>
<proteinExistence type="predicted"/>
<dbReference type="InterPro" id="IPR051796">
    <property type="entry name" value="ISF_SsuE-like"/>
</dbReference>
<dbReference type="Proteomes" id="UP000823936">
    <property type="component" value="Unassembled WGS sequence"/>
</dbReference>
<gene>
    <name evidence="4" type="ORF">IAB12_04410</name>
</gene>
<evidence type="ECO:0000256" key="1">
    <source>
        <dbReference type="ARBA" id="ARBA00022630"/>
    </source>
</evidence>
<dbReference type="InterPro" id="IPR005025">
    <property type="entry name" value="FMN_Rdtase-like_dom"/>
</dbReference>
<keyword evidence="1" id="KW-0285">Flavoprotein</keyword>
<feature type="domain" description="NADPH-dependent FMN reductase-like" evidence="3">
    <location>
        <begin position="3"/>
        <end position="112"/>
    </location>
</feature>
<dbReference type="Gene3D" id="3.40.50.360">
    <property type="match status" value="1"/>
</dbReference>
<dbReference type="InterPro" id="IPR029039">
    <property type="entry name" value="Flavoprotein-like_sf"/>
</dbReference>
<evidence type="ECO:0000256" key="2">
    <source>
        <dbReference type="ARBA" id="ARBA00022643"/>
    </source>
</evidence>
<organism evidence="4 5">
    <name type="scientific">Candidatus Ornithospirochaeta avicola</name>
    <dbReference type="NCBI Taxonomy" id="2840896"/>
    <lineage>
        <taxon>Bacteria</taxon>
        <taxon>Pseudomonadati</taxon>
        <taxon>Spirochaetota</taxon>
        <taxon>Spirochaetia</taxon>
        <taxon>Spirochaetales</taxon>
        <taxon>Spirochaetaceae</taxon>
        <taxon>Spirochaetaceae incertae sedis</taxon>
        <taxon>Candidatus Ornithospirochaeta</taxon>
    </lineage>
</organism>
<dbReference type="PANTHER" id="PTHR43278:SF4">
    <property type="entry name" value="NAD(P)H-DEPENDENT FMN-CONTAINING OXIDOREDUCTASE YWQN-RELATED"/>
    <property type="match status" value="1"/>
</dbReference>
<keyword evidence="2" id="KW-0288">FMN</keyword>
<dbReference type="Pfam" id="PF03358">
    <property type="entry name" value="FMN_red"/>
    <property type="match status" value="1"/>
</dbReference>
<dbReference type="AlphaFoldDB" id="A0A9D1TP24"/>
<dbReference type="GO" id="GO:0016491">
    <property type="term" value="F:oxidoreductase activity"/>
    <property type="evidence" value="ECO:0007669"/>
    <property type="project" value="InterPro"/>
</dbReference>
<dbReference type="EMBL" id="DXHU01000017">
    <property type="protein sequence ID" value="HIV99000.1"/>
    <property type="molecule type" value="Genomic_DNA"/>
</dbReference>
<evidence type="ECO:0000259" key="3">
    <source>
        <dbReference type="Pfam" id="PF03358"/>
    </source>
</evidence>
<evidence type="ECO:0000313" key="4">
    <source>
        <dbReference type="EMBL" id="HIV99000.1"/>
    </source>
</evidence>
<name>A0A9D1TP24_9SPIO</name>
<reference evidence="4" key="2">
    <citation type="submission" date="2021-04" db="EMBL/GenBank/DDBJ databases">
        <authorList>
            <person name="Gilroy R."/>
        </authorList>
    </citation>
    <scope>NUCLEOTIDE SEQUENCE</scope>
    <source>
        <strain evidence="4">Gambia11-129</strain>
    </source>
</reference>
<accession>A0A9D1TP24</accession>
<dbReference type="SUPFAM" id="SSF52218">
    <property type="entry name" value="Flavoproteins"/>
    <property type="match status" value="1"/>
</dbReference>
<comment type="caution">
    <text evidence="4">The sequence shown here is derived from an EMBL/GenBank/DDBJ whole genome shotgun (WGS) entry which is preliminary data.</text>
</comment>
<sequence length="168" mass="19146">MTLIIASSPRKGKNSDGIARIISSCKKDSTVIFARDYKISPCIACEYCHKNGNGKCAINDDMEKIRALMIEADEIIISSPIYWWSITAQLKLIIDRVYAFSDKLEGKKLKVILNAMADESDVEYSLLDSQFREMSAYIKMDYSFMHISCPEDNSYLKKSEEIKRFALS</sequence>
<reference evidence="4" key="1">
    <citation type="journal article" date="2021" name="PeerJ">
        <title>Extensive microbial diversity within the chicken gut microbiome revealed by metagenomics and culture.</title>
        <authorList>
            <person name="Gilroy R."/>
            <person name="Ravi A."/>
            <person name="Getino M."/>
            <person name="Pursley I."/>
            <person name="Horton D.L."/>
            <person name="Alikhan N.F."/>
            <person name="Baker D."/>
            <person name="Gharbi K."/>
            <person name="Hall N."/>
            <person name="Watson M."/>
            <person name="Adriaenssens E.M."/>
            <person name="Foster-Nyarko E."/>
            <person name="Jarju S."/>
            <person name="Secka A."/>
            <person name="Antonio M."/>
            <person name="Oren A."/>
            <person name="Chaudhuri R.R."/>
            <person name="La Ragione R."/>
            <person name="Hildebrand F."/>
            <person name="Pallen M.J."/>
        </authorList>
    </citation>
    <scope>NUCLEOTIDE SEQUENCE</scope>
    <source>
        <strain evidence="4">Gambia11-129</strain>
    </source>
</reference>
<evidence type="ECO:0000313" key="5">
    <source>
        <dbReference type="Proteomes" id="UP000823936"/>
    </source>
</evidence>
<dbReference type="PANTHER" id="PTHR43278">
    <property type="entry name" value="NAD(P)H-DEPENDENT FMN-CONTAINING OXIDOREDUCTASE YWQN-RELATED"/>
    <property type="match status" value="1"/>
</dbReference>